<dbReference type="Gene3D" id="2.130.10.10">
    <property type="entry name" value="YVTN repeat-like/Quinoprotein amine dehydrogenase"/>
    <property type="match status" value="4"/>
</dbReference>
<keyword evidence="5" id="KW-1185">Reference proteome</keyword>
<dbReference type="SUPFAM" id="SSF50978">
    <property type="entry name" value="WD40 repeat-like"/>
    <property type="match status" value="1"/>
</dbReference>
<dbReference type="CDD" id="cd00200">
    <property type="entry name" value="WD40"/>
    <property type="match status" value="1"/>
</dbReference>
<dbReference type="InterPro" id="IPR036322">
    <property type="entry name" value="WD40_repeat_dom_sf"/>
</dbReference>
<dbReference type="InterPro" id="IPR001680">
    <property type="entry name" value="WD40_rpt"/>
</dbReference>
<evidence type="ECO:0000313" key="4">
    <source>
        <dbReference type="EMBL" id="QIZ72184.1"/>
    </source>
</evidence>
<evidence type="ECO:0000256" key="1">
    <source>
        <dbReference type="ARBA" id="ARBA00022574"/>
    </source>
</evidence>
<gene>
    <name evidence="4" type="ORF">HCG48_17730</name>
</gene>
<feature type="repeat" description="WD" evidence="3">
    <location>
        <begin position="332"/>
        <end position="373"/>
    </location>
</feature>
<dbReference type="RefSeq" id="WP_168570334.1">
    <property type="nucleotide sequence ID" value="NZ_CP051167.1"/>
</dbReference>
<feature type="repeat" description="WD" evidence="3">
    <location>
        <begin position="242"/>
        <end position="283"/>
    </location>
</feature>
<dbReference type="PROSITE" id="PS50082">
    <property type="entry name" value="WD_REPEATS_2"/>
    <property type="match status" value="6"/>
</dbReference>
<feature type="repeat" description="WD" evidence="3">
    <location>
        <begin position="152"/>
        <end position="193"/>
    </location>
</feature>
<dbReference type="AlphaFoldDB" id="A0A6H1U024"/>
<reference evidence="4 5" key="1">
    <citation type="submission" date="2020-04" db="EMBL/GenBank/DDBJ databases">
        <authorList>
            <person name="Basu S."/>
            <person name="Maruthanayagam V."/>
            <person name="Chakraborty S."/>
            <person name="Pramanik A."/>
            <person name="Mukherjee J."/>
            <person name="Brink B."/>
        </authorList>
    </citation>
    <scope>NUCLEOTIDE SEQUENCE [LARGE SCALE GENOMIC DNA]</scope>
    <source>
        <strain evidence="4 5">AP17</strain>
    </source>
</reference>
<evidence type="ECO:0000256" key="3">
    <source>
        <dbReference type="PROSITE-ProRule" id="PRU00221"/>
    </source>
</evidence>
<accession>A0A6H1U024</accession>
<evidence type="ECO:0000256" key="2">
    <source>
        <dbReference type="ARBA" id="ARBA00022737"/>
    </source>
</evidence>
<feature type="repeat" description="WD" evidence="3">
    <location>
        <begin position="194"/>
        <end position="235"/>
    </location>
</feature>
<dbReference type="PRINTS" id="PR00320">
    <property type="entry name" value="GPROTEINBRPT"/>
</dbReference>
<dbReference type="Pfam" id="PF00400">
    <property type="entry name" value="WD40"/>
    <property type="match status" value="7"/>
</dbReference>
<dbReference type="PROSITE" id="PS00678">
    <property type="entry name" value="WD_REPEATS_1"/>
    <property type="match status" value="4"/>
</dbReference>
<dbReference type="PANTHER" id="PTHR19879:SF9">
    <property type="entry name" value="TRANSCRIPTION INITIATION FACTOR TFIID SUBUNIT 5"/>
    <property type="match status" value="1"/>
</dbReference>
<dbReference type="PROSITE" id="PS50294">
    <property type="entry name" value="WD_REPEATS_REGION"/>
    <property type="match status" value="6"/>
</dbReference>
<sequence length="415" mass="44354">MTDCPPQPKTYDLVLGGQNLPLSGAVLGGLDGVKQRLATAQVQQKINALHQALHYGQPGLELIVETLKDADPQIQKSAYLLLRERSEPEVKRALATVNPYEYLTRIDTLNGHKGLVLCVAFSPDGQTLATSGSGDKAIAMWDISSGKKLKTLQGHGDWVNAIAFNPQGPTCASCSSDGTIKIWDTSSGNPLGTLQGHTGAVYSLAYTPDGRTLVTGSADCTIDIWDLSQGRRSGSASLQRTLLGHQSRVEGVAVSPDGKIVASSSWDRTIQLWDLETGQSFQTLRAHQGLVVGVAFSPTGKHLVSYSTDTTIAVWKLFGRGLGTVATLQHTLCGHEERVNSVSIAPDGRTLIGGSRDGTISIWDLHRGELLGSVRSHSGWVNSVAYTVRTTYPQSRQKMLLASGGFGGAIELWTI</sequence>
<name>A0A6H1U024_9CYAN</name>
<dbReference type="Proteomes" id="UP000500857">
    <property type="component" value="Chromosome"/>
</dbReference>
<dbReference type="InterPro" id="IPR015943">
    <property type="entry name" value="WD40/YVTN_repeat-like_dom_sf"/>
</dbReference>
<dbReference type="EMBL" id="CP051167">
    <property type="protein sequence ID" value="QIZ72184.1"/>
    <property type="molecule type" value="Genomic_DNA"/>
</dbReference>
<dbReference type="InterPro" id="IPR020472">
    <property type="entry name" value="WD40_PAC1"/>
</dbReference>
<protein>
    <submittedName>
        <fullName evidence="4">WD40 repeat domain-containing protein</fullName>
    </submittedName>
</protein>
<dbReference type="SMART" id="SM00320">
    <property type="entry name" value="WD40"/>
    <property type="match status" value="7"/>
</dbReference>
<keyword evidence="2" id="KW-0677">Repeat</keyword>
<keyword evidence="1 3" id="KW-0853">WD repeat</keyword>
<organism evidence="4 5">
    <name type="scientific">Oxynema aestuarii AP17</name>
    <dbReference type="NCBI Taxonomy" id="2064643"/>
    <lineage>
        <taxon>Bacteria</taxon>
        <taxon>Bacillati</taxon>
        <taxon>Cyanobacteriota</taxon>
        <taxon>Cyanophyceae</taxon>
        <taxon>Oscillatoriophycideae</taxon>
        <taxon>Oscillatoriales</taxon>
        <taxon>Oscillatoriaceae</taxon>
        <taxon>Oxynema</taxon>
        <taxon>Oxynema aestuarii</taxon>
    </lineage>
</organism>
<dbReference type="InterPro" id="IPR019775">
    <property type="entry name" value="WD40_repeat_CS"/>
</dbReference>
<dbReference type="KEGG" id="oxy:HCG48_17730"/>
<evidence type="ECO:0000313" key="5">
    <source>
        <dbReference type="Proteomes" id="UP000500857"/>
    </source>
</evidence>
<proteinExistence type="predicted"/>
<feature type="repeat" description="WD" evidence="3">
    <location>
        <begin position="109"/>
        <end position="151"/>
    </location>
</feature>
<feature type="repeat" description="WD" evidence="3">
    <location>
        <begin position="284"/>
        <end position="317"/>
    </location>
</feature>
<dbReference type="PANTHER" id="PTHR19879">
    <property type="entry name" value="TRANSCRIPTION INITIATION FACTOR TFIID"/>
    <property type="match status" value="1"/>
</dbReference>